<evidence type="ECO:0000259" key="4">
    <source>
        <dbReference type="Pfam" id="PF01058"/>
    </source>
</evidence>
<feature type="domain" description="NADH:ubiquinone oxidoreductase-like 20kDa subunit" evidence="4">
    <location>
        <begin position="14"/>
        <end position="151"/>
    </location>
</feature>
<protein>
    <submittedName>
        <fullName evidence="5">Sulfhydrogenase subunit delta</fullName>
    </submittedName>
</protein>
<evidence type="ECO:0000313" key="5">
    <source>
        <dbReference type="EMBL" id="MEO1765807.1"/>
    </source>
</evidence>
<dbReference type="Gene3D" id="3.40.50.700">
    <property type="entry name" value="NADH:ubiquinone oxidoreductase-like, 20kDa subunit"/>
    <property type="match status" value="1"/>
</dbReference>
<dbReference type="InterPro" id="IPR051349">
    <property type="entry name" value="Hydrogenase_assoc-protein"/>
</dbReference>
<dbReference type="EMBL" id="JBAJEX010000001">
    <property type="protein sequence ID" value="MEO1765807.1"/>
    <property type="molecule type" value="Genomic_DNA"/>
</dbReference>
<keyword evidence="2" id="KW-0560">Oxidoreductase</keyword>
<dbReference type="SUPFAM" id="SSF56770">
    <property type="entry name" value="HydA/Nqo6-like"/>
    <property type="match status" value="1"/>
</dbReference>
<keyword evidence="3" id="KW-0003">3Fe-4S</keyword>
<keyword evidence="6" id="KW-1185">Reference proteome</keyword>
<evidence type="ECO:0000256" key="3">
    <source>
        <dbReference type="ARBA" id="ARBA00023291"/>
    </source>
</evidence>
<evidence type="ECO:0000256" key="1">
    <source>
        <dbReference type="ARBA" id="ARBA00001927"/>
    </source>
</evidence>
<comment type="cofactor">
    <cofactor evidence="1">
        <name>[3Fe-4S] cluster</name>
        <dbReference type="ChEBI" id="CHEBI:21137"/>
    </cofactor>
</comment>
<reference evidence="5 6" key="1">
    <citation type="submission" date="2024-02" db="EMBL/GenBank/DDBJ databases">
        <title>New thermophilic sulfur-oxidizing bacteria from a hot springs of the Uzon caldera (Kamchatka, Russia).</title>
        <authorList>
            <person name="Dukat A.M."/>
            <person name="Elcheninov A.G."/>
            <person name="Frolov E.N."/>
        </authorList>
    </citation>
    <scope>NUCLEOTIDE SEQUENCE [LARGE SCALE GENOMIC DNA]</scope>
    <source>
        <strain evidence="5 6">AK1</strain>
    </source>
</reference>
<dbReference type="InterPro" id="IPR037024">
    <property type="entry name" value="NiFe_Hase_small_N_sf"/>
</dbReference>
<sequence length="260" mass="27578">MEKPRVAVHKFASCDGCQLALLNAGEALLALATRVRFVHFAEAGIVDPEAEADIALVEGSITTAHDATRICDVRARSRYLVSLGACATAGGIQALRNGRMRQGDWLAAVYARPEMLDALDTSTPIAEHVKVDLELPGCPVSPRQVMAALADLLLGVRPRREPDSVCLECKRAGQICVLVAKGEPCLGPVTHGGCGALCPAHQRACYGCFGPAEQVNGAALVARFQELGLRAEEARQRFLFIAAGAQAFRRAAGEDHDATP</sequence>
<dbReference type="PANTHER" id="PTHR42845:SF3">
    <property type="entry name" value="CYTOSOLIC NIFE-HYDROGENASE, DELTA SUBUNIT"/>
    <property type="match status" value="1"/>
</dbReference>
<name>A0ABV0EDB0_9BURK</name>
<proteinExistence type="predicted"/>
<keyword evidence="3" id="KW-0479">Metal-binding</keyword>
<evidence type="ECO:0000256" key="2">
    <source>
        <dbReference type="ARBA" id="ARBA00023002"/>
    </source>
</evidence>
<dbReference type="PANTHER" id="PTHR42845">
    <property type="entry name" value="COENZYME F420-REDUCING HYDROGENASE, GAMMA SUBUNIT"/>
    <property type="match status" value="1"/>
</dbReference>
<comment type="caution">
    <text evidence="5">The sequence shown here is derived from an EMBL/GenBank/DDBJ whole genome shotgun (WGS) entry which is preliminary data.</text>
</comment>
<dbReference type="Proteomes" id="UP001482231">
    <property type="component" value="Unassembled WGS sequence"/>
</dbReference>
<accession>A0ABV0EDB0</accession>
<dbReference type="InterPro" id="IPR006137">
    <property type="entry name" value="NADH_UbQ_OxRdtase-like_20kDa"/>
</dbReference>
<gene>
    <name evidence="5" type="ORF">V6E02_01035</name>
</gene>
<keyword evidence="3" id="KW-0411">Iron-sulfur</keyword>
<evidence type="ECO:0000313" key="6">
    <source>
        <dbReference type="Proteomes" id="UP001482231"/>
    </source>
</evidence>
<organism evidence="5 6">
    <name type="scientific">Thiobacter aerophilum</name>
    <dbReference type="NCBI Taxonomy" id="3121275"/>
    <lineage>
        <taxon>Bacteria</taxon>
        <taxon>Pseudomonadati</taxon>
        <taxon>Pseudomonadota</taxon>
        <taxon>Betaproteobacteria</taxon>
        <taxon>Burkholderiales</taxon>
        <taxon>Thiobacteraceae</taxon>
        <taxon>Thiobacter</taxon>
    </lineage>
</organism>
<dbReference type="Pfam" id="PF01058">
    <property type="entry name" value="Oxidored_q6"/>
    <property type="match status" value="1"/>
</dbReference>
<dbReference type="RefSeq" id="WP_347306284.1">
    <property type="nucleotide sequence ID" value="NZ_JBAJEX010000001.1"/>
</dbReference>
<keyword evidence="3" id="KW-0408">Iron</keyword>